<evidence type="ECO:0000313" key="1">
    <source>
        <dbReference type="EMBL" id="MBB4642353.1"/>
    </source>
</evidence>
<dbReference type="RefSeq" id="WP_184476364.1">
    <property type="nucleotide sequence ID" value="NZ_JACHOV010000010.1"/>
</dbReference>
<accession>A0A840HWL7</accession>
<dbReference type="AlphaFoldDB" id="A0A840HWL7"/>
<protein>
    <submittedName>
        <fullName evidence="1">Uncharacterized protein</fullName>
    </submittedName>
</protein>
<keyword evidence="2" id="KW-1185">Reference proteome</keyword>
<dbReference type="Proteomes" id="UP000575068">
    <property type="component" value="Unassembled WGS sequence"/>
</dbReference>
<comment type="caution">
    <text evidence="1">The sequence shown here is derived from an EMBL/GenBank/DDBJ whole genome shotgun (WGS) entry which is preliminary data.</text>
</comment>
<gene>
    <name evidence="1" type="ORF">HNQ99_002678</name>
</gene>
<sequence>MTADLFDRQDALAWAREVKNPLNIEMQAASQRLQLRQMNLLRGLGLNAPALLTDNMIGTVSTEVLNKDFWQQEESGKPMLVVPLIEDGQTIDLIAFDPLDPNGWYLKTGHGFALGAEAITDAVQGWDASDQRLRMHATPLDWLRSGCDGCCVVQWTDEARAEVRHVRTLEVSSPTLARALRLELTRPPRIPEIEVKGMRSRAA</sequence>
<evidence type="ECO:0000313" key="2">
    <source>
        <dbReference type="Proteomes" id="UP000575068"/>
    </source>
</evidence>
<organism evidence="1 2">
    <name type="scientific">Rhizorhapis suberifaciens</name>
    <name type="common">corky root of lettuce</name>
    <dbReference type="NCBI Taxonomy" id="13656"/>
    <lineage>
        <taxon>Bacteria</taxon>
        <taxon>Pseudomonadati</taxon>
        <taxon>Pseudomonadota</taxon>
        <taxon>Alphaproteobacteria</taxon>
        <taxon>Sphingomonadales</taxon>
        <taxon>Sphingomonadaceae</taxon>
        <taxon>Rhizorhapis</taxon>
    </lineage>
</organism>
<name>A0A840HWL7_9SPHN</name>
<reference evidence="1 2" key="1">
    <citation type="submission" date="2020-08" db="EMBL/GenBank/DDBJ databases">
        <title>Genomic Encyclopedia of Type Strains, Phase IV (KMG-IV): sequencing the most valuable type-strain genomes for metagenomic binning, comparative biology and taxonomic classification.</title>
        <authorList>
            <person name="Goeker M."/>
        </authorList>
    </citation>
    <scope>NUCLEOTIDE SEQUENCE [LARGE SCALE GENOMIC DNA]</scope>
    <source>
        <strain evidence="1 2">DSM 7465</strain>
    </source>
</reference>
<proteinExistence type="predicted"/>
<dbReference type="EMBL" id="JACHOV010000010">
    <property type="protein sequence ID" value="MBB4642353.1"/>
    <property type="molecule type" value="Genomic_DNA"/>
</dbReference>